<dbReference type="Pfam" id="PF15515">
    <property type="entry name" value="MvaI_BcnI"/>
    <property type="match status" value="1"/>
</dbReference>
<gene>
    <name evidence="2" type="ORF">B1A_20604</name>
</gene>
<sequence>MKGFNELVDRLHEISNQWIPSNRIHDTGIGKTLEDLLGIEENNFPGPNGEKVELKSIRKSSSSMISLFTKTPSPSASIKRLLEDYGYPSEKDPTKSNLHVDLYGNRYTEIKGIPSLRLEVTSDGINIVNMDKEFYVGWDYAVLRASFDAKLHRVLLVKADSRYYNGREEFNYNE</sequence>
<dbReference type="InterPro" id="IPR029127">
    <property type="entry name" value="MvaI_BcnI"/>
</dbReference>
<accession>T0YD03</accession>
<dbReference type="Gene3D" id="3.40.210.20">
    <property type="entry name" value="MvaI/BcnI restriction endonuclease, catalytic domain"/>
    <property type="match status" value="1"/>
</dbReference>
<keyword evidence="2" id="KW-0378">Hydrolase</keyword>
<comment type="caution">
    <text evidence="2">The sequence shown here is derived from an EMBL/GenBank/DDBJ whole genome shotgun (WGS) entry which is preliminary data.</text>
</comment>
<evidence type="ECO:0000259" key="1">
    <source>
        <dbReference type="Pfam" id="PF15515"/>
    </source>
</evidence>
<organism evidence="2">
    <name type="scientific">mine drainage metagenome</name>
    <dbReference type="NCBI Taxonomy" id="410659"/>
    <lineage>
        <taxon>unclassified sequences</taxon>
        <taxon>metagenomes</taxon>
        <taxon>ecological metagenomes</taxon>
    </lineage>
</organism>
<proteinExistence type="predicted"/>
<feature type="domain" description="MvaI/BcnI restriction endonuclease" evidence="1">
    <location>
        <begin position="9"/>
        <end position="174"/>
    </location>
</feature>
<dbReference type="AlphaFoldDB" id="T0YD03"/>
<dbReference type="EMBL" id="AUZX01015211">
    <property type="protein sequence ID" value="EQD29642.1"/>
    <property type="molecule type" value="Genomic_DNA"/>
</dbReference>
<reference evidence="2" key="2">
    <citation type="journal article" date="2014" name="ISME J.">
        <title>Microbial stratification in low pH oxic and suboxic macroscopic growths along an acid mine drainage.</title>
        <authorList>
            <person name="Mendez-Garcia C."/>
            <person name="Mesa V."/>
            <person name="Sprenger R.R."/>
            <person name="Richter M."/>
            <person name="Diez M.S."/>
            <person name="Solano J."/>
            <person name="Bargiela R."/>
            <person name="Golyshina O.V."/>
            <person name="Manteca A."/>
            <person name="Ramos J.L."/>
            <person name="Gallego J.R."/>
            <person name="Llorente I."/>
            <person name="Martins Dos Santos V.A."/>
            <person name="Jensen O.N."/>
            <person name="Pelaez A.I."/>
            <person name="Sanchez J."/>
            <person name="Ferrer M."/>
        </authorList>
    </citation>
    <scope>NUCLEOTIDE SEQUENCE</scope>
</reference>
<dbReference type="GO" id="GO:0016787">
    <property type="term" value="F:hydrolase activity"/>
    <property type="evidence" value="ECO:0007669"/>
    <property type="project" value="UniProtKB-KW"/>
</dbReference>
<name>T0YD03_9ZZZZ</name>
<protein>
    <submittedName>
        <fullName evidence="2">Glycosyl hydrolase</fullName>
    </submittedName>
</protein>
<reference evidence="2" key="1">
    <citation type="submission" date="2013-08" db="EMBL/GenBank/DDBJ databases">
        <authorList>
            <person name="Mendez C."/>
            <person name="Richter M."/>
            <person name="Ferrer M."/>
            <person name="Sanchez J."/>
        </authorList>
    </citation>
    <scope>NUCLEOTIDE SEQUENCE</scope>
</reference>
<dbReference type="InterPro" id="IPR043004">
    <property type="entry name" value="MvaI_BcnI_cat"/>
</dbReference>
<evidence type="ECO:0000313" key="2">
    <source>
        <dbReference type="EMBL" id="EQD29642.1"/>
    </source>
</evidence>
<feature type="non-terminal residue" evidence="2">
    <location>
        <position position="174"/>
    </location>
</feature>